<gene>
    <name evidence="11" type="ORF">ACA1_038280</name>
</gene>
<dbReference type="SUPFAM" id="SSF50978">
    <property type="entry name" value="WD40 repeat-like"/>
    <property type="match status" value="1"/>
</dbReference>
<evidence type="ECO:0000313" key="12">
    <source>
        <dbReference type="Proteomes" id="UP000011083"/>
    </source>
</evidence>
<evidence type="ECO:0000256" key="2">
    <source>
        <dbReference type="ARBA" id="ARBA00022664"/>
    </source>
</evidence>
<dbReference type="Pfam" id="PF03178">
    <property type="entry name" value="CPSF_A"/>
    <property type="match status" value="1"/>
</dbReference>
<dbReference type="GO" id="GO:0003676">
    <property type="term" value="F:nucleic acid binding"/>
    <property type="evidence" value="ECO:0007669"/>
    <property type="project" value="InterPro"/>
</dbReference>
<proteinExistence type="inferred from homology"/>
<dbReference type="STRING" id="1257118.L8GLR0"/>
<dbReference type="KEGG" id="acan:ACA1_038280"/>
<reference evidence="11 12" key="1">
    <citation type="journal article" date="2013" name="Genome Biol.">
        <title>Genome of Acanthamoeba castellanii highlights extensive lateral gene transfer and early evolution of tyrosine kinase signaling.</title>
        <authorList>
            <person name="Clarke M."/>
            <person name="Lohan A.J."/>
            <person name="Liu B."/>
            <person name="Lagkouvardos I."/>
            <person name="Roy S."/>
            <person name="Zafar N."/>
            <person name="Bertelli C."/>
            <person name="Schilde C."/>
            <person name="Kianianmomeni A."/>
            <person name="Burglin T.R."/>
            <person name="Frech C."/>
            <person name="Turcotte B."/>
            <person name="Kopec K.O."/>
            <person name="Synnott J.M."/>
            <person name="Choo C."/>
            <person name="Paponov I."/>
            <person name="Finkler A."/>
            <person name="Soon Heng Tan C."/>
            <person name="Hutchins A.P."/>
            <person name="Weinmeier T."/>
            <person name="Rattei T."/>
            <person name="Chu J.S."/>
            <person name="Gimenez G."/>
            <person name="Irimia M."/>
            <person name="Rigden D.J."/>
            <person name="Fitzpatrick D.A."/>
            <person name="Lorenzo-Morales J."/>
            <person name="Bateman A."/>
            <person name="Chiu C.H."/>
            <person name="Tang P."/>
            <person name="Hegemann P."/>
            <person name="Fromm H."/>
            <person name="Raoult D."/>
            <person name="Greub G."/>
            <person name="Miranda-Saavedra D."/>
            <person name="Chen N."/>
            <person name="Nash P."/>
            <person name="Ginger M.L."/>
            <person name="Horn M."/>
            <person name="Schaap P."/>
            <person name="Caler L."/>
            <person name="Loftus B."/>
        </authorList>
    </citation>
    <scope>NUCLEOTIDE SEQUENCE [LARGE SCALE GENOMIC DNA]</scope>
    <source>
        <strain evidence="11 12">Neff</strain>
    </source>
</reference>
<dbReference type="OrthoDB" id="436637at2759"/>
<dbReference type="VEuPathDB" id="AmoebaDB:ACA1_038280"/>
<protein>
    <submittedName>
        <fullName evidence="11">Splicing factor 3b subunit 3, putative</fullName>
    </submittedName>
</protein>
<feature type="compositionally biased region" description="Low complexity" evidence="7">
    <location>
        <begin position="812"/>
        <end position="821"/>
    </location>
</feature>
<dbReference type="EMBL" id="KB008087">
    <property type="protein sequence ID" value="ELR13643.1"/>
    <property type="molecule type" value="Genomic_DNA"/>
</dbReference>
<keyword evidence="2" id="KW-0507">mRNA processing</keyword>
<accession>L8GLR0</accession>
<sequence>MHIYNLTLQRATAITHAIFGNFSAPKAQEIVVARGKVLELLRPNDFNGKVQTVLSVEVFGTIRSIVPFRLTGDTRDYIIVGSDSGRIVILQYNNERNTFDKIHQETFGKSGCRRIVPGQYLAVDPKGRAVMIGAVEKQKLVYILNRDSAARLTISSPLEAHKSHTINIHMVGVDVGFENPIFATLEVDYADVDHDPTGKEFEALHKNLTFYELDLGLNHVVRKWSEPVDITANMLVAVPGGSDGPGGVLVMGENFVVWKNQGHQEVRAALPRRKILGEERSVLIVSATAHKQKDLFFILLQSEYGDIYKATLAWEEDNVSAIKINYFDTVPTSNAMCILKTGFLFVAAEFGNHFLFQFQSIGDEEEESTMDQDEDEIPTFDPQPLKNLIAIDEIESLAPIMDFKVADMVKEETKQFLTLCGRGPRSSLRLLKHGLAVAEMADSPLPGNPNNIFTVRKNVADEYDSYIIVSFLNATLVLSIGDNVEEVKDAGFNENASTLNVGLVGDDSLVQVFPTGIRFIRSDKRITEWPTPARRTIVRSAINNKQVVIALTGGELLYFELDITGSLVEVGRKDMGRDIACIDIAPIPEGRLRARFLAVGDYENTVRVLSLDPEDVFSSLAVQALPAPPESLCIVKMKGGTDSSAGTLFLNIGLTNGVLQRTVLDKVTGELSDTRTRFLGSRPVRLLKLRVGDQPAMLALTSRAWLCYNYQLHLHLTPLSYPALDYASNFCSERCPEGMVATIGNALRIISPERLGEVFHQELIPLRYTPRKMLVYPTTGNLITIETDHNTYPALIQGGLRQRLLEAQQEPSAAAADGDSGAVKKEKEEEMETEDGEKTKEAKMGKLEELQREQAEREESARVFGTEKPGVGKWASCVRLLDVNTKQTIDVVELDNNEAAFSACTCVFHDRGGEIFLVVGTAKGLVLNPRSCDAGYIHVYRLLDGGKRFSLVHKTQVEGVPTAVCGFQGRLLVGIGKMLRIYDLGKRKLLRKCENKGFPHCIQSITTQGERIIVGDLAESFHFVKYRKAENQLNVYADDSNPRWLTASQMLDYDTMAGADKFGNVFIVRLPSEVNEELEDNPMGNFLMSKQSLNGAAFKLQTLINFHVGDTINSMTKASLFTGGADVLVYTTLMGGMGALLPFVSREDVDFFSHLEMHMRSELPPLCGRDHLAYRSYYFPVKDVIDGDLCEQFSLLPPEKQRTIAEELDRTPGEVLKKLEVIRNSIL</sequence>
<dbReference type="GeneID" id="14914176"/>
<keyword evidence="4" id="KW-0508">mRNA splicing</keyword>
<feature type="domain" description="RSE1/DDB1/CPSF1 C-terminal" evidence="8">
    <location>
        <begin position="875"/>
        <end position="1194"/>
    </location>
</feature>
<feature type="domain" description="RSE1/DDB1/CPSF1 second beta-propeller" evidence="10">
    <location>
        <begin position="438"/>
        <end position="750"/>
    </location>
</feature>
<dbReference type="OMA" id="PRATGHW"/>
<evidence type="ECO:0000256" key="7">
    <source>
        <dbReference type="SAM" id="MobiDB-lite"/>
    </source>
</evidence>
<dbReference type="FunFam" id="2.130.10.10:FF:000031">
    <property type="entry name" value="Splicing factor 3b subunit 3"/>
    <property type="match status" value="1"/>
</dbReference>
<comment type="similarity">
    <text evidence="6">Belongs to the RSE1 family.</text>
</comment>
<evidence type="ECO:0000256" key="6">
    <source>
        <dbReference type="ARBA" id="ARBA00038266"/>
    </source>
</evidence>
<dbReference type="Proteomes" id="UP000011083">
    <property type="component" value="Unassembled WGS sequence"/>
</dbReference>
<evidence type="ECO:0000259" key="10">
    <source>
        <dbReference type="Pfam" id="PF23726"/>
    </source>
</evidence>
<keyword evidence="12" id="KW-1185">Reference proteome</keyword>
<feature type="region of interest" description="Disordered" evidence="7">
    <location>
        <begin position="807"/>
        <end position="864"/>
    </location>
</feature>
<comment type="subcellular location">
    <subcellularLocation>
        <location evidence="1">Nucleus</location>
    </subcellularLocation>
</comment>
<dbReference type="Pfam" id="PF23726">
    <property type="entry name" value="Beta-prop_RSE1_2nd"/>
    <property type="match status" value="1"/>
</dbReference>
<evidence type="ECO:0000256" key="1">
    <source>
        <dbReference type="ARBA" id="ARBA00004123"/>
    </source>
</evidence>
<dbReference type="RefSeq" id="XP_004335656.1">
    <property type="nucleotide sequence ID" value="XM_004335608.1"/>
</dbReference>
<evidence type="ECO:0000313" key="11">
    <source>
        <dbReference type="EMBL" id="ELR13643.1"/>
    </source>
</evidence>
<dbReference type="InterPro" id="IPR004871">
    <property type="entry name" value="RSE1/DDB1/CPSF1_C"/>
</dbReference>
<dbReference type="Gene3D" id="2.130.10.10">
    <property type="entry name" value="YVTN repeat-like/Quinoprotein amine dehydrogenase"/>
    <property type="match status" value="3"/>
</dbReference>
<keyword evidence="3" id="KW-0747">Spliceosome</keyword>
<evidence type="ECO:0000256" key="3">
    <source>
        <dbReference type="ARBA" id="ARBA00022728"/>
    </source>
</evidence>
<dbReference type="FunFam" id="1.10.150.910:FF:000002">
    <property type="entry name" value="Splicing factor 3B subunit 3"/>
    <property type="match status" value="1"/>
</dbReference>
<evidence type="ECO:0000256" key="4">
    <source>
        <dbReference type="ARBA" id="ARBA00023187"/>
    </source>
</evidence>
<keyword evidence="5" id="KW-0539">Nucleus</keyword>
<dbReference type="GO" id="GO:0006397">
    <property type="term" value="P:mRNA processing"/>
    <property type="evidence" value="ECO:0007669"/>
    <property type="project" value="UniProtKB-KW"/>
</dbReference>
<dbReference type="InterPro" id="IPR058543">
    <property type="entry name" value="Beta-prop_RSE1/DDB1/CPSF1_2nd"/>
</dbReference>
<dbReference type="GO" id="GO:0008380">
    <property type="term" value="P:RNA splicing"/>
    <property type="evidence" value="ECO:0007669"/>
    <property type="project" value="UniProtKB-KW"/>
</dbReference>
<dbReference type="InterPro" id="IPR036322">
    <property type="entry name" value="WD40_repeat_dom_sf"/>
</dbReference>
<evidence type="ECO:0000256" key="5">
    <source>
        <dbReference type="ARBA" id="ARBA00023242"/>
    </source>
</evidence>
<dbReference type="Pfam" id="PF10433">
    <property type="entry name" value="Beta-prop_RSE1_1st"/>
    <property type="match status" value="1"/>
</dbReference>
<feature type="domain" description="RSE1/DDB1/CPSF1 first beta-propeller" evidence="9">
    <location>
        <begin position="13"/>
        <end position="388"/>
    </location>
</feature>
<organism evidence="11 12">
    <name type="scientific">Acanthamoeba castellanii (strain ATCC 30010 / Neff)</name>
    <dbReference type="NCBI Taxonomy" id="1257118"/>
    <lineage>
        <taxon>Eukaryota</taxon>
        <taxon>Amoebozoa</taxon>
        <taxon>Discosea</taxon>
        <taxon>Longamoebia</taxon>
        <taxon>Centramoebida</taxon>
        <taxon>Acanthamoebidae</taxon>
        <taxon>Acanthamoeba</taxon>
    </lineage>
</organism>
<dbReference type="GO" id="GO:0005681">
    <property type="term" value="C:spliceosomal complex"/>
    <property type="evidence" value="ECO:0007669"/>
    <property type="project" value="UniProtKB-KW"/>
</dbReference>
<dbReference type="InterPro" id="IPR018846">
    <property type="entry name" value="Beta-prop_RSE1/DDB1/CPSF1_1st"/>
</dbReference>
<dbReference type="PANTHER" id="PTHR10644">
    <property type="entry name" value="DNA REPAIR/RNA PROCESSING CPSF FAMILY"/>
    <property type="match status" value="1"/>
</dbReference>
<dbReference type="InterPro" id="IPR015943">
    <property type="entry name" value="WD40/YVTN_repeat-like_dom_sf"/>
</dbReference>
<evidence type="ECO:0000259" key="8">
    <source>
        <dbReference type="Pfam" id="PF03178"/>
    </source>
</evidence>
<evidence type="ECO:0000259" key="9">
    <source>
        <dbReference type="Pfam" id="PF10433"/>
    </source>
</evidence>
<dbReference type="AlphaFoldDB" id="L8GLR0"/>
<dbReference type="InterPro" id="IPR050358">
    <property type="entry name" value="RSE1/DDB1/CFT1"/>
</dbReference>
<dbReference type="Gene3D" id="1.10.150.910">
    <property type="match status" value="1"/>
</dbReference>
<name>L8GLR0_ACACF</name>
<dbReference type="FunFam" id="2.130.10.10:FF:000640">
    <property type="entry name" value="Splicing factor 3B subunit 3"/>
    <property type="match status" value="1"/>
</dbReference>
<feature type="compositionally biased region" description="Basic and acidic residues" evidence="7">
    <location>
        <begin position="836"/>
        <end position="861"/>
    </location>
</feature>